<organism evidence="1 2">
    <name type="scientific">Streblomastix strix</name>
    <dbReference type="NCBI Taxonomy" id="222440"/>
    <lineage>
        <taxon>Eukaryota</taxon>
        <taxon>Metamonada</taxon>
        <taxon>Preaxostyla</taxon>
        <taxon>Oxymonadida</taxon>
        <taxon>Streblomastigidae</taxon>
        <taxon>Streblomastix</taxon>
    </lineage>
</organism>
<dbReference type="AlphaFoldDB" id="A0A5J4V7B8"/>
<reference evidence="1 2" key="1">
    <citation type="submission" date="2019-03" db="EMBL/GenBank/DDBJ databases">
        <title>Single cell metagenomics reveals metabolic interactions within the superorganism composed of flagellate Streblomastix strix and complex community of Bacteroidetes bacteria on its surface.</title>
        <authorList>
            <person name="Treitli S.C."/>
            <person name="Kolisko M."/>
            <person name="Husnik F."/>
            <person name="Keeling P."/>
            <person name="Hampl V."/>
        </authorList>
    </citation>
    <scope>NUCLEOTIDE SEQUENCE [LARGE SCALE GENOMIC DNA]</scope>
    <source>
        <strain evidence="1">ST1C</strain>
    </source>
</reference>
<proteinExistence type="predicted"/>
<dbReference type="EMBL" id="SNRW01009220">
    <property type="protein sequence ID" value="KAA6378324.1"/>
    <property type="molecule type" value="Genomic_DNA"/>
</dbReference>
<gene>
    <name evidence="1" type="ORF">EZS28_026149</name>
</gene>
<evidence type="ECO:0000313" key="1">
    <source>
        <dbReference type="EMBL" id="KAA6378324.1"/>
    </source>
</evidence>
<protein>
    <submittedName>
        <fullName evidence="1">Uncharacterized protein</fullName>
    </submittedName>
</protein>
<dbReference type="Proteomes" id="UP000324800">
    <property type="component" value="Unassembled WGS sequence"/>
</dbReference>
<sequence length="131" mass="14819">MLFTWLNLEYQAVKQRISLQLYSLSREIGIRGATVELLSKNRLILVAVVRHPANVLSLGDSEHGIISILVKNQHASPSLSQPLKVTLDRYMSMTQERSRSSDISISGESGKDYDEKKYLIWLTVLIVIGMF</sequence>
<evidence type="ECO:0000313" key="2">
    <source>
        <dbReference type="Proteomes" id="UP000324800"/>
    </source>
</evidence>
<comment type="caution">
    <text evidence="1">The sequence shown here is derived from an EMBL/GenBank/DDBJ whole genome shotgun (WGS) entry which is preliminary data.</text>
</comment>
<accession>A0A5J4V7B8</accession>
<name>A0A5J4V7B8_9EUKA</name>